<feature type="domain" description="GPI inositol-deacylase PGAP1-like alpha/beta" evidence="1">
    <location>
        <begin position="20"/>
        <end position="151"/>
    </location>
</feature>
<dbReference type="Gene3D" id="3.40.50.1820">
    <property type="entry name" value="alpha/beta hydrolase"/>
    <property type="match status" value="1"/>
</dbReference>
<name>A0ABS0F0E5_9BACL</name>
<accession>A0ABS0F0E5</accession>
<evidence type="ECO:0000259" key="1">
    <source>
        <dbReference type="Pfam" id="PF07819"/>
    </source>
</evidence>
<dbReference type="Proteomes" id="UP000642910">
    <property type="component" value="Unassembled WGS sequence"/>
</dbReference>
<sequence length="263" mass="29248">MTLSLQSSESVKPMAAKAHPLVLVHGLRNAHRWTESFLRRAVDRWGTDRVYVVHLNRSERLWSVDYPEGRVHLAGDPHHGAGCDTVERQCTYLEQKLALFQEMRGLTKPFDVIAHSMGGLVLRRYVSQHPEDVAAAVTLGTPHLGAPMARDFLWFGYIVGAGRAFGSLTPRRVRELVNRHPWPSHIPLYTVRAIQRGVSWGVGGELFIGTLYHALLRRDSDGLVPADLAKCGEGHHLADLPGYNHLRLVSDPAVLDLCASVLP</sequence>
<organism evidence="2 3">
    <name type="scientific">Alicyclobacillus mali</name>
    <name type="common">ex Roth et al. 2021</name>
    <dbReference type="NCBI Taxonomy" id="1123961"/>
    <lineage>
        <taxon>Bacteria</taxon>
        <taxon>Bacillati</taxon>
        <taxon>Bacillota</taxon>
        <taxon>Bacilli</taxon>
        <taxon>Bacillales</taxon>
        <taxon>Alicyclobacillaceae</taxon>
        <taxon>Alicyclobacillus</taxon>
    </lineage>
</organism>
<gene>
    <name evidence="2" type="ORF">IW967_02685</name>
</gene>
<reference evidence="2 3" key="1">
    <citation type="submission" date="2020-11" db="EMBL/GenBank/DDBJ databases">
        <title>Genomic insight of Alicyclobacillus mali FL 18 reveals a new arsenic-resistant strain, with potential in environmental biotechnology.</title>
        <authorList>
            <person name="Fiorentino G."/>
            <person name="Gallo G."/>
            <person name="Aulitto M."/>
        </authorList>
    </citation>
    <scope>NUCLEOTIDE SEQUENCE [LARGE SCALE GENOMIC DNA]</scope>
    <source>
        <strain evidence="2 3">FL 18</strain>
    </source>
</reference>
<dbReference type="PANTHER" id="PTHR37946:SF1">
    <property type="entry name" value="SLL1969 PROTEIN"/>
    <property type="match status" value="1"/>
</dbReference>
<dbReference type="GO" id="GO:0016787">
    <property type="term" value="F:hydrolase activity"/>
    <property type="evidence" value="ECO:0007669"/>
    <property type="project" value="UniProtKB-KW"/>
</dbReference>
<evidence type="ECO:0000313" key="2">
    <source>
        <dbReference type="EMBL" id="MBF8376782.1"/>
    </source>
</evidence>
<dbReference type="SUPFAM" id="SSF53474">
    <property type="entry name" value="alpha/beta-Hydrolases"/>
    <property type="match status" value="1"/>
</dbReference>
<dbReference type="Pfam" id="PF07819">
    <property type="entry name" value="PGAP1"/>
    <property type="match status" value="1"/>
</dbReference>
<proteinExistence type="predicted"/>
<protein>
    <submittedName>
        <fullName evidence="2">Alpha/beta fold hydrolase</fullName>
    </submittedName>
</protein>
<comment type="caution">
    <text evidence="2">The sequence shown here is derived from an EMBL/GenBank/DDBJ whole genome shotgun (WGS) entry which is preliminary data.</text>
</comment>
<dbReference type="InterPro" id="IPR012908">
    <property type="entry name" value="PGAP1-ab_dom-like"/>
</dbReference>
<dbReference type="PANTHER" id="PTHR37946">
    <property type="entry name" value="SLL1969 PROTEIN"/>
    <property type="match status" value="1"/>
</dbReference>
<dbReference type="EMBL" id="JADPKZ010000026">
    <property type="protein sequence ID" value="MBF8376782.1"/>
    <property type="molecule type" value="Genomic_DNA"/>
</dbReference>
<dbReference type="InterPro" id="IPR029058">
    <property type="entry name" value="AB_hydrolase_fold"/>
</dbReference>
<keyword evidence="2" id="KW-0378">Hydrolase</keyword>
<dbReference type="RefSeq" id="WP_067850021.1">
    <property type="nucleotide sequence ID" value="NZ_JADPKZ010000026.1"/>
</dbReference>
<keyword evidence="3" id="KW-1185">Reference proteome</keyword>
<evidence type="ECO:0000313" key="3">
    <source>
        <dbReference type="Proteomes" id="UP000642910"/>
    </source>
</evidence>